<proteinExistence type="predicted"/>
<sequence length="49" mass="5173">MIPLVIGYVGGYAEGSHKKAIQYSLVFVLGLTVTFTVLGIIAGAMGRLF</sequence>
<reference evidence="7" key="1">
    <citation type="journal article" date="2014" name="Front. Microbiol.">
        <title>High frequency of phylogenetically diverse reductive dehalogenase-homologous genes in deep subseafloor sedimentary metagenomes.</title>
        <authorList>
            <person name="Kawai M."/>
            <person name="Futagami T."/>
            <person name="Toyoda A."/>
            <person name="Takaki Y."/>
            <person name="Nishi S."/>
            <person name="Hori S."/>
            <person name="Arai W."/>
            <person name="Tsubouchi T."/>
            <person name="Morono Y."/>
            <person name="Uchiyama I."/>
            <person name="Ito T."/>
            <person name="Fujiyama A."/>
            <person name="Inagaki F."/>
            <person name="Takami H."/>
        </authorList>
    </citation>
    <scope>NUCLEOTIDE SEQUENCE</scope>
    <source>
        <strain evidence="7">Expedition CK06-06</strain>
    </source>
</reference>
<evidence type="ECO:0000259" key="6">
    <source>
        <dbReference type="Pfam" id="PF02683"/>
    </source>
</evidence>
<comment type="subcellular location">
    <subcellularLocation>
        <location evidence="1">Membrane</location>
        <topology evidence="1">Multi-pass membrane protein</topology>
    </subcellularLocation>
</comment>
<keyword evidence="4 5" id="KW-0472">Membrane</keyword>
<evidence type="ECO:0000256" key="4">
    <source>
        <dbReference type="ARBA" id="ARBA00023136"/>
    </source>
</evidence>
<comment type="caution">
    <text evidence="7">The sequence shown here is derived from an EMBL/GenBank/DDBJ whole genome shotgun (WGS) entry which is preliminary data.</text>
</comment>
<evidence type="ECO:0000256" key="5">
    <source>
        <dbReference type="SAM" id="Phobius"/>
    </source>
</evidence>
<dbReference type="GO" id="GO:0017004">
    <property type="term" value="P:cytochrome complex assembly"/>
    <property type="evidence" value="ECO:0007669"/>
    <property type="project" value="InterPro"/>
</dbReference>
<name>X1RG01_9ZZZZ</name>
<evidence type="ECO:0000256" key="2">
    <source>
        <dbReference type="ARBA" id="ARBA00022692"/>
    </source>
</evidence>
<organism evidence="7">
    <name type="scientific">marine sediment metagenome</name>
    <dbReference type="NCBI Taxonomy" id="412755"/>
    <lineage>
        <taxon>unclassified sequences</taxon>
        <taxon>metagenomes</taxon>
        <taxon>ecological metagenomes</taxon>
    </lineage>
</organism>
<protein>
    <recommendedName>
        <fullName evidence="6">Cytochrome C biogenesis protein transmembrane domain-containing protein</fullName>
    </recommendedName>
</protein>
<keyword evidence="3 5" id="KW-1133">Transmembrane helix</keyword>
<dbReference type="Pfam" id="PF02683">
    <property type="entry name" value="DsbD_TM"/>
    <property type="match status" value="1"/>
</dbReference>
<dbReference type="AlphaFoldDB" id="X1RG01"/>
<feature type="non-terminal residue" evidence="7">
    <location>
        <position position="49"/>
    </location>
</feature>
<evidence type="ECO:0000313" key="7">
    <source>
        <dbReference type="EMBL" id="GAI65926.1"/>
    </source>
</evidence>
<feature type="transmembrane region" description="Helical" evidence="5">
    <location>
        <begin position="20"/>
        <end position="45"/>
    </location>
</feature>
<evidence type="ECO:0000256" key="3">
    <source>
        <dbReference type="ARBA" id="ARBA00022989"/>
    </source>
</evidence>
<dbReference type="InterPro" id="IPR003834">
    <property type="entry name" value="Cyt_c_assmbl_TM_dom"/>
</dbReference>
<keyword evidence="2 5" id="KW-0812">Transmembrane</keyword>
<evidence type="ECO:0000256" key="1">
    <source>
        <dbReference type="ARBA" id="ARBA00004141"/>
    </source>
</evidence>
<feature type="domain" description="Cytochrome C biogenesis protein transmembrane" evidence="6">
    <location>
        <begin position="1"/>
        <end position="47"/>
    </location>
</feature>
<dbReference type="EMBL" id="BARV01043754">
    <property type="protein sequence ID" value="GAI65926.1"/>
    <property type="molecule type" value="Genomic_DNA"/>
</dbReference>
<dbReference type="GO" id="GO:0016020">
    <property type="term" value="C:membrane"/>
    <property type="evidence" value="ECO:0007669"/>
    <property type="project" value="UniProtKB-SubCell"/>
</dbReference>
<gene>
    <name evidence="7" type="ORF">S06H3_65143</name>
</gene>
<accession>X1RG01</accession>